<evidence type="ECO:0000313" key="4">
    <source>
        <dbReference type="Proteomes" id="UP001596540"/>
    </source>
</evidence>
<keyword evidence="2" id="KW-1133">Transmembrane helix</keyword>
<feature type="compositionally biased region" description="Basic and acidic residues" evidence="1">
    <location>
        <begin position="113"/>
        <end position="124"/>
    </location>
</feature>
<proteinExistence type="predicted"/>
<feature type="region of interest" description="Disordered" evidence="1">
    <location>
        <begin position="98"/>
        <end position="124"/>
    </location>
</feature>
<organism evidence="3 4">
    <name type="scientific">Marinactinospora rubrisoli</name>
    <dbReference type="NCBI Taxonomy" id="2715399"/>
    <lineage>
        <taxon>Bacteria</taxon>
        <taxon>Bacillati</taxon>
        <taxon>Actinomycetota</taxon>
        <taxon>Actinomycetes</taxon>
        <taxon>Streptosporangiales</taxon>
        <taxon>Nocardiopsidaceae</taxon>
        <taxon>Marinactinospora</taxon>
    </lineage>
</organism>
<sequence length="124" mass="13681">MRHRTPPVRDLPVTALALTAAGIGPQDLDRLPGTPVPYGLYYAVAVTIVVAFVPGRWTALLATGPGLVFLVEAVAGGSWAHPPARRRWRRWVPHCTSRERRRPPSRACRARRARWDATGRARSG</sequence>
<evidence type="ECO:0000313" key="3">
    <source>
        <dbReference type="EMBL" id="MFC7330622.1"/>
    </source>
</evidence>
<name>A0ABW2KKX1_9ACTN</name>
<feature type="compositionally biased region" description="Basic residues" evidence="1">
    <location>
        <begin position="99"/>
        <end position="112"/>
    </location>
</feature>
<dbReference type="RefSeq" id="WP_379873269.1">
    <property type="nucleotide sequence ID" value="NZ_JBHTBH010000013.1"/>
</dbReference>
<gene>
    <name evidence="3" type="ORF">ACFQRF_23100</name>
</gene>
<comment type="caution">
    <text evidence="3">The sequence shown here is derived from an EMBL/GenBank/DDBJ whole genome shotgun (WGS) entry which is preliminary data.</text>
</comment>
<keyword evidence="4" id="KW-1185">Reference proteome</keyword>
<keyword evidence="2" id="KW-0472">Membrane</keyword>
<dbReference type="Proteomes" id="UP001596540">
    <property type="component" value="Unassembled WGS sequence"/>
</dbReference>
<reference evidence="4" key="1">
    <citation type="journal article" date="2019" name="Int. J. Syst. Evol. Microbiol.">
        <title>The Global Catalogue of Microorganisms (GCM) 10K type strain sequencing project: providing services to taxonomists for standard genome sequencing and annotation.</title>
        <authorList>
            <consortium name="The Broad Institute Genomics Platform"/>
            <consortium name="The Broad Institute Genome Sequencing Center for Infectious Disease"/>
            <person name="Wu L."/>
            <person name="Ma J."/>
        </authorList>
    </citation>
    <scope>NUCLEOTIDE SEQUENCE [LARGE SCALE GENOMIC DNA]</scope>
    <source>
        <strain evidence="4">CGMCC 4.7382</strain>
    </source>
</reference>
<evidence type="ECO:0000256" key="1">
    <source>
        <dbReference type="SAM" id="MobiDB-lite"/>
    </source>
</evidence>
<evidence type="ECO:0000256" key="2">
    <source>
        <dbReference type="SAM" id="Phobius"/>
    </source>
</evidence>
<keyword evidence="2" id="KW-0812">Transmembrane</keyword>
<feature type="transmembrane region" description="Helical" evidence="2">
    <location>
        <begin position="36"/>
        <end position="53"/>
    </location>
</feature>
<accession>A0ABW2KKX1</accession>
<protein>
    <submittedName>
        <fullName evidence="3">Uncharacterized protein</fullName>
    </submittedName>
</protein>
<dbReference type="EMBL" id="JBHTBH010000013">
    <property type="protein sequence ID" value="MFC7330622.1"/>
    <property type="molecule type" value="Genomic_DNA"/>
</dbReference>
<feature type="transmembrane region" description="Helical" evidence="2">
    <location>
        <begin position="59"/>
        <end position="80"/>
    </location>
</feature>